<evidence type="ECO:0000256" key="4">
    <source>
        <dbReference type="RuleBase" id="RU004514"/>
    </source>
</evidence>
<evidence type="ECO:0000256" key="1">
    <source>
        <dbReference type="ARBA" id="ARBA00022898"/>
    </source>
</evidence>
<keyword evidence="1 2" id="KW-0663">Pyridoxal phosphate</keyword>
<dbReference type="SUPFAM" id="SSF51419">
    <property type="entry name" value="PLP-binding barrel"/>
    <property type="match status" value="1"/>
</dbReference>
<dbReference type="PANTHER" id="PTHR10146">
    <property type="entry name" value="PROLINE SYNTHETASE CO-TRANSCRIBED BACTERIAL HOMOLOG PROTEIN"/>
    <property type="match status" value="1"/>
</dbReference>
<dbReference type="GO" id="GO:0030170">
    <property type="term" value="F:pyridoxal phosphate binding"/>
    <property type="evidence" value="ECO:0007669"/>
    <property type="project" value="UniProtKB-UniRule"/>
</dbReference>
<feature type="modified residue" description="N6-(pyridoxal phosphate)lysine" evidence="2 3">
    <location>
        <position position="39"/>
    </location>
</feature>
<dbReference type="PROSITE" id="PS01211">
    <property type="entry name" value="UPF0001"/>
    <property type="match status" value="1"/>
</dbReference>
<protein>
    <recommendedName>
        <fullName evidence="2">Pyridoxal phosphate homeostasis protein</fullName>
        <shortName evidence="2">PLP homeostasis protein</shortName>
    </recommendedName>
</protein>
<dbReference type="PIRSF" id="PIRSF004848">
    <property type="entry name" value="YBL036c_PLPDEIII"/>
    <property type="match status" value="1"/>
</dbReference>
<gene>
    <name evidence="6" type="ORF">CLV72_10470</name>
</gene>
<comment type="similarity">
    <text evidence="2 4">Belongs to the pyridoxal phosphate-binding protein YggS/PROSC family.</text>
</comment>
<evidence type="ECO:0000313" key="7">
    <source>
        <dbReference type="Proteomes" id="UP000237846"/>
    </source>
</evidence>
<dbReference type="HAMAP" id="MF_02087">
    <property type="entry name" value="PLP_homeostasis"/>
    <property type="match status" value="1"/>
</dbReference>
<dbReference type="InterPro" id="IPR011078">
    <property type="entry name" value="PyrdxlP_homeostasis"/>
</dbReference>
<dbReference type="RefSeq" id="WP_106245658.1">
    <property type="nucleotide sequence ID" value="NZ_PVZC01000004.1"/>
</dbReference>
<evidence type="ECO:0000313" key="6">
    <source>
        <dbReference type="EMBL" id="PRX98493.1"/>
    </source>
</evidence>
<reference evidence="6 7" key="1">
    <citation type="submission" date="2018-03" db="EMBL/GenBank/DDBJ databases">
        <title>Genomic Encyclopedia of Archaeal and Bacterial Type Strains, Phase II (KMG-II): from individual species to whole genera.</title>
        <authorList>
            <person name="Goeker M."/>
        </authorList>
    </citation>
    <scope>NUCLEOTIDE SEQUENCE [LARGE SCALE GENOMIC DNA]</scope>
    <source>
        <strain evidence="6 7">DSM 45601</strain>
    </source>
</reference>
<feature type="domain" description="Alanine racemase N-terminal" evidence="5">
    <location>
        <begin position="11"/>
        <end position="231"/>
    </location>
</feature>
<dbReference type="InterPro" id="IPR029066">
    <property type="entry name" value="PLP-binding_barrel"/>
</dbReference>
<dbReference type="AlphaFoldDB" id="A0A2T0Q412"/>
<comment type="cofactor">
    <cofactor evidence="3">
        <name>pyridoxal 5'-phosphate</name>
        <dbReference type="ChEBI" id="CHEBI:597326"/>
    </cofactor>
</comment>
<comment type="caution">
    <text evidence="6">The sequence shown here is derived from an EMBL/GenBank/DDBJ whole genome shotgun (WGS) entry which is preliminary data.</text>
</comment>
<dbReference type="NCBIfam" id="TIGR00044">
    <property type="entry name" value="YggS family pyridoxal phosphate-dependent enzyme"/>
    <property type="match status" value="1"/>
</dbReference>
<keyword evidence="7" id="KW-1185">Reference proteome</keyword>
<evidence type="ECO:0000256" key="3">
    <source>
        <dbReference type="PIRSR" id="PIRSR004848-1"/>
    </source>
</evidence>
<accession>A0A2T0Q412</accession>
<dbReference type="PANTHER" id="PTHR10146:SF14">
    <property type="entry name" value="PYRIDOXAL PHOSPHATE HOMEOSTASIS PROTEIN"/>
    <property type="match status" value="1"/>
</dbReference>
<name>A0A2T0Q412_9ACTN</name>
<sequence length="236" mass="24998">MTREQELRERLTALRERIDAAARAAGRDPAGVHLIAVTKNHPASDVRLLSRLGLADVGENRDQEAAAKARECADLPLRWHFVGQLQSNKARSVARYAHMVHSVDRPRIARALAAAAAAQDRVLDCLVQVNLEPAQEGELGPRGGADPDAVPDLAKMIAAESSLRLAGLMAVAPRGGAPDPAFARLRALAAEVTAVYPDAGVISAGMSADLESAVRNGATHLRIGTALLGARRPMVR</sequence>
<evidence type="ECO:0000256" key="2">
    <source>
        <dbReference type="HAMAP-Rule" id="MF_02087"/>
    </source>
</evidence>
<dbReference type="Proteomes" id="UP000237846">
    <property type="component" value="Unassembled WGS sequence"/>
</dbReference>
<dbReference type="EMBL" id="PVZC01000004">
    <property type="protein sequence ID" value="PRX98493.1"/>
    <property type="molecule type" value="Genomic_DNA"/>
</dbReference>
<comment type="function">
    <text evidence="2">Pyridoxal 5'-phosphate (PLP)-binding protein, which is involved in PLP homeostasis.</text>
</comment>
<proteinExistence type="inferred from homology"/>
<dbReference type="Pfam" id="PF01168">
    <property type="entry name" value="Ala_racemase_N"/>
    <property type="match status" value="1"/>
</dbReference>
<evidence type="ECO:0000259" key="5">
    <source>
        <dbReference type="Pfam" id="PF01168"/>
    </source>
</evidence>
<dbReference type="OrthoDB" id="9804072at2"/>
<dbReference type="InterPro" id="IPR001608">
    <property type="entry name" value="Ala_racemase_N"/>
</dbReference>
<organism evidence="6 7">
    <name type="scientific">Allonocardiopsis opalescens</name>
    <dbReference type="NCBI Taxonomy" id="1144618"/>
    <lineage>
        <taxon>Bacteria</taxon>
        <taxon>Bacillati</taxon>
        <taxon>Actinomycetota</taxon>
        <taxon>Actinomycetes</taxon>
        <taxon>Streptosporangiales</taxon>
        <taxon>Allonocardiopsis</taxon>
    </lineage>
</organism>
<dbReference type="Gene3D" id="3.20.20.10">
    <property type="entry name" value="Alanine racemase"/>
    <property type="match status" value="1"/>
</dbReference>